<comment type="caution">
    <text evidence="8">The sequence shown here is derived from an EMBL/GenBank/DDBJ whole genome shotgun (WGS) entry which is preliminary data.</text>
</comment>
<keyword evidence="9" id="KW-1185">Reference proteome</keyword>
<evidence type="ECO:0000256" key="4">
    <source>
        <dbReference type="ARBA" id="ARBA00023004"/>
    </source>
</evidence>
<dbReference type="GO" id="GO:0005737">
    <property type="term" value="C:cytoplasm"/>
    <property type="evidence" value="ECO:0007669"/>
    <property type="project" value="UniProtKB-SubCell"/>
</dbReference>
<sequence length="180" mass="19462">MGVQLHRRQFLRGDFRSRNHPRRPPWSRPESEFTHLCDRCGHCISRCESRILVSGSGGFPELDFRHGECTFCAACLEACHSGALRRAPATGSRPARPWHAVVSIGADCIARRGVECRVCGEQCGERVLRFRLRAGGVALPEVGAAPCSGCGACVAPCPTGAVEVTLTPLDEHPSQEVISS</sequence>
<dbReference type="EMBL" id="QPJY01000001">
    <property type="protein sequence ID" value="RCX32917.1"/>
    <property type="molecule type" value="Genomic_DNA"/>
</dbReference>
<feature type="binding site" evidence="6">
    <location>
        <position position="69"/>
    </location>
    <ligand>
        <name>[4Fe-4S] cluster</name>
        <dbReference type="ChEBI" id="CHEBI:49883"/>
        <label>2</label>
    </ligand>
</feature>
<dbReference type="HAMAP" id="MF_02201">
    <property type="entry name" value="NapF"/>
    <property type="match status" value="1"/>
</dbReference>
<feature type="binding site" evidence="6">
    <location>
        <position position="150"/>
    </location>
    <ligand>
        <name>[4Fe-4S] cluster</name>
        <dbReference type="ChEBI" id="CHEBI:49883"/>
        <label>3</label>
    </ligand>
</feature>
<feature type="binding site" evidence="6">
    <location>
        <position position="72"/>
    </location>
    <ligand>
        <name>[4Fe-4S] cluster</name>
        <dbReference type="ChEBI" id="CHEBI:49883"/>
        <label>2</label>
    </ligand>
</feature>
<dbReference type="PROSITE" id="PS00198">
    <property type="entry name" value="4FE4S_FER_1"/>
    <property type="match status" value="1"/>
</dbReference>
<evidence type="ECO:0000256" key="3">
    <source>
        <dbReference type="ARBA" id="ARBA00022737"/>
    </source>
</evidence>
<feature type="binding site" evidence="6">
    <location>
        <position position="147"/>
    </location>
    <ligand>
        <name>[4Fe-4S] cluster</name>
        <dbReference type="ChEBI" id="CHEBI:49883"/>
        <label>3</label>
    </ligand>
</feature>
<dbReference type="InterPro" id="IPR004496">
    <property type="entry name" value="NapF"/>
</dbReference>
<organism evidence="8 9">
    <name type="scientific">Thioalbus denitrificans</name>
    <dbReference type="NCBI Taxonomy" id="547122"/>
    <lineage>
        <taxon>Bacteria</taxon>
        <taxon>Pseudomonadati</taxon>
        <taxon>Pseudomonadota</taxon>
        <taxon>Gammaproteobacteria</taxon>
        <taxon>Chromatiales</taxon>
        <taxon>Ectothiorhodospiraceae</taxon>
        <taxon>Thioalbus</taxon>
    </lineage>
</organism>
<feature type="binding site" evidence="6">
    <location>
        <position position="43"/>
    </location>
    <ligand>
        <name>[4Fe-4S] cluster</name>
        <dbReference type="ChEBI" id="CHEBI:49883"/>
        <label>1</label>
    </ligand>
</feature>
<feature type="binding site" evidence="6">
    <location>
        <position position="47"/>
    </location>
    <ligand>
        <name>[4Fe-4S] cluster</name>
        <dbReference type="ChEBI" id="CHEBI:49883"/>
        <label>1</label>
    </ligand>
</feature>
<accession>A0A369CKF4</accession>
<proteinExistence type="inferred from homology"/>
<feature type="binding site" evidence="6">
    <location>
        <position position="40"/>
    </location>
    <ligand>
        <name>[4Fe-4S] cluster</name>
        <dbReference type="ChEBI" id="CHEBI:49883"/>
        <label>1</label>
    </ligand>
</feature>
<keyword evidence="3 6" id="KW-0677">Repeat</keyword>
<evidence type="ECO:0000256" key="5">
    <source>
        <dbReference type="ARBA" id="ARBA00023014"/>
    </source>
</evidence>
<dbReference type="Pfam" id="PF12838">
    <property type="entry name" value="Fer4_7"/>
    <property type="match status" value="1"/>
</dbReference>
<keyword evidence="4 6" id="KW-0408">Iron</keyword>
<dbReference type="CDD" id="cd10564">
    <property type="entry name" value="NapF_like"/>
    <property type="match status" value="1"/>
</dbReference>
<dbReference type="GO" id="GO:0046872">
    <property type="term" value="F:metal ion binding"/>
    <property type="evidence" value="ECO:0007669"/>
    <property type="project" value="UniProtKB-KW"/>
</dbReference>
<protein>
    <recommendedName>
        <fullName evidence="6">Ferredoxin-type protein NapF</fullName>
    </recommendedName>
</protein>
<dbReference type="PROSITE" id="PS51379">
    <property type="entry name" value="4FE4S_FER_2"/>
    <property type="match status" value="2"/>
</dbReference>
<dbReference type="InterPro" id="IPR017900">
    <property type="entry name" value="4Fe4S_Fe_S_CS"/>
</dbReference>
<feature type="domain" description="4Fe-4S ferredoxin-type" evidence="7">
    <location>
        <begin position="138"/>
        <end position="167"/>
    </location>
</feature>
<comment type="similarity">
    <text evidence="6">Belongs to the NapF family.</text>
</comment>
<dbReference type="Gene3D" id="3.30.70.20">
    <property type="match status" value="2"/>
</dbReference>
<comment type="function">
    <text evidence="6">Could be involved in the maturation of NapA, the catalytic subunit of the periplasmic nitrate reductase, before its export into the periplasm.</text>
</comment>
<feature type="binding site" evidence="6">
    <location>
        <position position="157"/>
    </location>
    <ligand>
        <name>[4Fe-4S] cluster</name>
        <dbReference type="ChEBI" id="CHEBI:49883"/>
        <label>3</label>
    </ligand>
</feature>
<gene>
    <name evidence="6" type="primary">napF</name>
    <name evidence="8" type="ORF">DFQ59_101215</name>
</gene>
<dbReference type="RefSeq" id="WP_114277815.1">
    <property type="nucleotide sequence ID" value="NZ_QPJY01000001.1"/>
</dbReference>
<evidence type="ECO:0000313" key="9">
    <source>
        <dbReference type="Proteomes" id="UP000252707"/>
    </source>
</evidence>
<comment type="cofactor">
    <cofactor evidence="6">
        <name>[4Fe-4S] cluster</name>
        <dbReference type="ChEBI" id="CHEBI:49883"/>
    </cofactor>
</comment>
<dbReference type="AlphaFoldDB" id="A0A369CKF4"/>
<dbReference type="OrthoDB" id="9808559at2"/>
<keyword evidence="1 6" id="KW-0004">4Fe-4S</keyword>
<evidence type="ECO:0000256" key="1">
    <source>
        <dbReference type="ARBA" id="ARBA00022485"/>
    </source>
</evidence>
<dbReference type="Proteomes" id="UP000252707">
    <property type="component" value="Unassembled WGS sequence"/>
</dbReference>
<reference evidence="8 9" key="1">
    <citation type="submission" date="2018-07" db="EMBL/GenBank/DDBJ databases">
        <title>Genomic Encyclopedia of Type Strains, Phase IV (KMG-IV): sequencing the most valuable type-strain genomes for metagenomic binning, comparative biology and taxonomic classification.</title>
        <authorList>
            <person name="Goeker M."/>
        </authorList>
    </citation>
    <scope>NUCLEOTIDE SEQUENCE [LARGE SCALE GENOMIC DNA]</scope>
    <source>
        <strain evidence="8 9">DSM 26407</strain>
    </source>
</reference>
<comment type="subcellular location">
    <subcellularLocation>
        <location evidence="6">Cytoplasm</location>
    </subcellularLocation>
</comment>
<dbReference type="NCBIfam" id="TIGR00402">
    <property type="entry name" value="napF"/>
    <property type="match status" value="1"/>
</dbReference>
<feature type="binding site" evidence="6">
    <location>
        <position position="37"/>
    </location>
    <ligand>
        <name>[4Fe-4S] cluster</name>
        <dbReference type="ChEBI" id="CHEBI:49883"/>
        <label>1</label>
    </ligand>
</feature>
<evidence type="ECO:0000313" key="8">
    <source>
        <dbReference type="EMBL" id="RCX32917.1"/>
    </source>
</evidence>
<keyword evidence="6" id="KW-0963">Cytoplasm</keyword>
<dbReference type="InterPro" id="IPR017896">
    <property type="entry name" value="4Fe4S_Fe-S-bd"/>
</dbReference>
<feature type="binding site" evidence="6">
    <location>
        <position position="153"/>
    </location>
    <ligand>
        <name>[4Fe-4S] cluster</name>
        <dbReference type="ChEBI" id="CHEBI:49883"/>
        <label>3</label>
    </ligand>
</feature>
<keyword evidence="5 6" id="KW-0411">Iron-sulfur</keyword>
<evidence type="ECO:0000256" key="6">
    <source>
        <dbReference type="HAMAP-Rule" id="MF_02201"/>
    </source>
</evidence>
<evidence type="ECO:0000259" key="7">
    <source>
        <dbReference type="PROSITE" id="PS51379"/>
    </source>
</evidence>
<feature type="domain" description="4Fe-4S ferredoxin-type" evidence="7">
    <location>
        <begin position="58"/>
        <end position="89"/>
    </location>
</feature>
<comment type="subunit">
    <text evidence="6">Interacts with the cytoplasmic NapA precursor.</text>
</comment>
<feature type="binding site" evidence="6">
    <location>
        <position position="79"/>
    </location>
    <ligand>
        <name>[4Fe-4S] cluster</name>
        <dbReference type="ChEBI" id="CHEBI:49883"/>
        <label>2</label>
    </ligand>
</feature>
<evidence type="ECO:0000256" key="2">
    <source>
        <dbReference type="ARBA" id="ARBA00022723"/>
    </source>
</evidence>
<name>A0A369CKF4_9GAMM</name>
<dbReference type="GO" id="GO:0051539">
    <property type="term" value="F:4 iron, 4 sulfur cluster binding"/>
    <property type="evidence" value="ECO:0007669"/>
    <property type="project" value="UniProtKB-UniRule"/>
</dbReference>
<keyword evidence="2 6" id="KW-0479">Metal-binding</keyword>
<feature type="binding site" evidence="6">
    <location>
        <position position="75"/>
    </location>
    <ligand>
        <name>[4Fe-4S] cluster</name>
        <dbReference type="ChEBI" id="CHEBI:49883"/>
        <label>2</label>
    </ligand>
</feature>
<dbReference type="SUPFAM" id="SSF54862">
    <property type="entry name" value="4Fe-4S ferredoxins"/>
    <property type="match status" value="1"/>
</dbReference>